<sequence>MRSYGQYISIGATVKTIIDTQTYKAKILITTFSFANKSSGTVHNMNISGGGISGAQSVTTTSSNVVTTGLNNNASLPFLPQMALITPTINATALPTTFGDNNSIPPSSVQPIISVITCSNNVVSNQHSNEGFLMSSGTQNNFSLAGSSAIVPVNVILTSVSESASAITANITAGGENDMVGGNMEMQPTSIIPASIIVRNRQHYQPHGNIINSLNAAAPYSVAHNPTAVTIFTDEIPKQFPFGIPPKNIVLTQVPTTNGNNLSQTLLKPPSAVTNIGGIKSQSTKKTSTGLINEPKKCTLSCTGSSIDIISAPKKHFSPVRALQSPCIENKPVLPLSEVGKDIEADSSLTSLNKVEHNMKSNTLDTDMSKGRLQTAPSAASTPKVETSTRTNSSSNLNALMPNNNVSKKTPNTLINSDGSVKVEIDLTKPVLLQAKLVEKQESLLKVPPMTKRTIEITSPRSQRSKSLSSAFKESQLNSNPILVKPKQTSLLSTQNTLSERRHSTASENKTPKQKVSPPRRKQALSSKSTFFETDYEIIDLVDYNEENIEAIAEIHQKINSEKENNILESQTDNQVKEKIQEMKVKTSNIIDKNVLNSGQHEFATDKLTETSTNKYPSLEIQHEMPPIKVEIILKEDENQINQQQAFTAEKAEITVQDSKVEDTQTSVEHTQDSLEKSLYCDEKISLSSTSSASTSSSRQSLHDDSQMPSSSIAGQNVISKLNLPSTSAAAGVALALAPTAKTNTTSAEDSLSCALKMLSNFNMLTWNQRVGSARGTYMRFQLNEFNLIEINERCLPRTRIHTAYEKPIYERESVPNLSEKNNGLLYLCRRCNCHGPALDFLAPEFCSLDCLKRESRKRRHEEYTTVTRKRKTQESNVQVNSKKSFRWSTYLPEKFNAIAAPVNLFINPFPTGPNRFQIGMKLEAIDPENCSLFCVCTIVDIQGYRLKLTFDGYEYMYDFWVNADSMDIFPPGWCTKTKRVLQPPKGKSFNEFNWLSYLTECKAITAQRALFTHLNASLGTHNPFKIGMHLEAEDLNDTGKLCVASVSDVLDNRIRVHFDGWDDCYDYWVDISSPYIHPCGWHVGRQQLIVPPEFENTTFSWTEYIKTHGSGMAATEEMFSTRDPIDFKTNMKLEVVDPRNPSLIRPATVVGRKGHRIKLHLDCWASNYCFWLEDDSADLHPIGWCEATSHDLEPPPGYKLRTSKIVCSTFGCRGIGNAKRLYLNTHTTKDCCPYAPENWRQKSEKPPRLEHDEIIRPDAILKRDNTKQNAQSLKWKQPKPPQSQLKDAEILQQIQLLDNIKTRHLIQQEKQQQKLSVPQSILRTENSSTSVQQQSLIKTELSTQALRSCQTVDSSNIEQSTSLLIPQIKIAKEFLCDYGPRLQQNYKIWQRNVAFDMQRIKRNPLLWSTRDTCAFVQCVLQNSEITERFLREDIDGNALLLLQQSDLTEILNLKLGPAVKIFSCILQLRTLAALKFNVKLGAKQISN</sequence>
<keyword evidence="4" id="KW-0863">Zinc-finger</keyword>
<evidence type="ECO:0000256" key="2">
    <source>
        <dbReference type="ARBA" id="ARBA00022723"/>
    </source>
</evidence>
<dbReference type="PROSITE" id="PS51079">
    <property type="entry name" value="MBT"/>
    <property type="match status" value="3"/>
</dbReference>
<feature type="repeat" description="MBT" evidence="10">
    <location>
        <begin position="886"/>
        <end position="985"/>
    </location>
</feature>
<feature type="region of interest" description="Disordered" evidence="11">
    <location>
        <begin position="361"/>
        <end position="413"/>
    </location>
</feature>
<dbReference type="EMBL" id="GAMC01001934">
    <property type="protein sequence ID" value="JAC04622.1"/>
    <property type="molecule type" value="mRNA"/>
</dbReference>
<feature type="compositionally biased region" description="Polar residues" evidence="11">
    <location>
        <begin position="375"/>
        <end position="386"/>
    </location>
</feature>
<dbReference type="CDD" id="cd20103">
    <property type="entry name" value="MBT_L3MBTL1-like_rpt3"/>
    <property type="match status" value="1"/>
</dbReference>
<comment type="subcellular location">
    <subcellularLocation>
        <location evidence="1">Nucleus</location>
    </subcellularLocation>
</comment>
<feature type="domain" description="SAM" evidence="12">
    <location>
        <begin position="1408"/>
        <end position="1472"/>
    </location>
</feature>
<dbReference type="GO" id="GO:0006325">
    <property type="term" value="P:chromatin organization"/>
    <property type="evidence" value="ECO:0007669"/>
    <property type="project" value="UniProtKB-KW"/>
</dbReference>
<keyword evidence="9" id="KW-0539">Nucleus</keyword>
<dbReference type="InterPro" id="IPR013761">
    <property type="entry name" value="SAM/pointed_sf"/>
</dbReference>
<keyword evidence="7" id="KW-0805">Transcription regulation</keyword>
<evidence type="ECO:0000256" key="4">
    <source>
        <dbReference type="ARBA" id="ARBA00022771"/>
    </source>
</evidence>
<dbReference type="PANTHER" id="PTHR12247:SF131">
    <property type="entry name" value="LD05287P"/>
    <property type="match status" value="1"/>
</dbReference>
<feature type="repeat" description="MBT" evidence="10">
    <location>
        <begin position="1100"/>
        <end position="1196"/>
    </location>
</feature>
<dbReference type="OrthoDB" id="8188861at2759"/>
<evidence type="ECO:0000256" key="5">
    <source>
        <dbReference type="ARBA" id="ARBA00022833"/>
    </source>
</evidence>
<dbReference type="Gene3D" id="1.10.150.50">
    <property type="entry name" value="Transcription Factor, Ets-1"/>
    <property type="match status" value="1"/>
</dbReference>
<reference evidence="13" key="2">
    <citation type="journal article" date="2014" name="BMC Genomics">
        <title>A genomic perspective to assessing quality of mass-reared SIT flies used in Mediterranean fruit fly (Ceratitis capitata) eradication in California.</title>
        <authorList>
            <person name="Calla B."/>
            <person name="Hall B."/>
            <person name="Hou S."/>
            <person name="Geib S.M."/>
        </authorList>
    </citation>
    <scope>NUCLEOTIDE SEQUENCE</scope>
</reference>
<feature type="compositionally biased region" description="Low complexity" evidence="11">
    <location>
        <begin position="690"/>
        <end position="700"/>
    </location>
</feature>
<keyword evidence="8" id="KW-0804">Transcription</keyword>
<feature type="compositionally biased region" description="Low complexity" evidence="11">
    <location>
        <begin position="388"/>
        <end position="398"/>
    </location>
</feature>
<keyword evidence="6" id="KW-0156">Chromatin regulator</keyword>
<feature type="compositionally biased region" description="Polar residues" evidence="11">
    <location>
        <begin position="401"/>
        <end position="413"/>
    </location>
</feature>
<proteinExistence type="evidence at transcript level"/>
<dbReference type="Pfam" id="PF02820">
    <property type="entry name" value="MBT"/>
    <property type="match status" value="3"/>
</dbReference>
<evidence type="ECO:0000256" key="6">
    <source>
        <dbReference type="ARBA" id="ARBA00022853"/>
    </source>
</evidence>
<keyword evidence="5" id="KW-0862">Zinc</keyword>
<dbReference type="PROSITE" id="PS51802">
    <property type="entry name" value="ZF_CCHHC"/>
    <property type="match status" value="1"/>
</dbReference>
<dbReference type="PANTHER" id="PTHR12247">
    <property type="entry name" value="POLYCOMB GROUP PROTEIN"/>
    <property type="match status" value="1"/>
</dbReference>
<evidence type="ECO:0000256" key="7">
    <source>
        <dbReference type="ARBA" id="ARBA00023015"/>
    </source>
</evidence>
<evidence type="ECO:0000259" key="12">
    <source>
        <dbReference type="PROSITE" id="PS50105"/>
    </source>
</evidence>
<evidence type="ECO:0000256" key="11">
    <source>
        <dbReference type="SAM" id="MobiDB-lite"/>
    </source>
</evidence>
<dbReference type="Gene3D" id="2.30.30.140">
    <property type="match status" value="3"/>
</dbReference>
<dbReference type="GO" id="GO:0003682">
    <property type="term" value="F:chromatin binding"/>
    <property type="evidence" value="ECO:0007669"/>
    <property type="project" value="TreeGrafter"/>
</dbReference>
<organism evidence="13">
    <name type="scientific">Ceratitis capitata</name>
    <name type="common">Mediterranean fruit fly</name>
    <name type="synonym">Tephritis capitata</name>
    <dbReference type="NCBI Taxonomy" id="7213"/>
    <lineage>
        <taxon>Eukaryota</taxon>
        <taxon>Metazoa</taxon>
        <taxon>Ecdysozoa</taxon>
        <taxon>Arthropoda</taxon>
        <taxon>Hexapoda</taxon>
        <taxon>Insecta</taxon>
        <taxon>Pterygota</taxon>
        <taxon>Neoptera</taxon>
        <taxon>Endopterygota</taxon>
        <taxon>Diptera</taxon>
        <taxon>Brachycera</taxon>
        <taxon>Muscomorpha</taxon>
        <taxon>Tephritoidea</taxon>
        <taxon>Tephritidae</taxon>
        <taxon>Ceratitis</taxon>
        <taxon>Ceratitis</taxon>
    </lineage>
</organism>
<dbReference type="SMART" id="SM00561">
    <property type="entry name" value="MBT"/>
    <property type="match status" value="3"/>
</dbReference>
<dbReference type="SUPFAM" id="SSF63748">
    <property type="entry name" value="Tudor/PWWP/MBT"/>
    <property type="match status" value="3"/>
</dbReference>
<dbReference type="InterPro" id="IPR002515">
    <property type="entry name" value="Znf_C2H2C"/>
</dbReference>
<feature type="repeat" description="MBT" evidence="10">
    <location>
        <begin position="993"/>
        <end position="1093"/>
    </location>
</feature>
<dbReference type="GO" id="GO:0043565">
    <property type="term" value="F:sequence-specific DNA binding"/>
    <property type="evidence" value="ECO:0007669"/>
    <property type="project" value="InterPro"/>
</dbReference>
<dbReference type="GO" id="GO:0005634">
    <property type="term" value="C:nucleus"/>
    <property type="evidence" value="ECO:0007669"/>
    <property type="project" value="UniProtKB-SubCell"/>
</dbReference>
<dbReference type="SUPFAM" id="SSF47769">
    <property type="entry name" value="SAM/Pointed domain"/>
    <property type="match status" value="1"/>
</dbReference>
<dbReference type="CDD" id="cd20101">
    <property type="entry name" value="MBT_L3MBTL1-like_rpt1"/>
    <property type="match status" value="1"/>
</dbReference>
<dbReference type="SMART" id="SM00454">
    <property type="entry name" value="SAM"/>
    <property type="match status" value="1"/>
</dbReference>
<dbReference type="PROSITE" id="PS50105">
    <property type="entry name" value="SAM_DOMAIN"/>
    <property type="match status" value="1"/>
</dbReference>
<dbReference type="GO" id="GO:0042393">
    <property type="term" value="F:histone binding"/>
    <property type="evidence" value="ECO:0007669"/>
    <property type="project" value="TreeGrafter"/>
</dbReference>
<reference evidence="13" key="1">
    <citation type="submission" date="2013-07" db="EMBL/GenBank/DDBJ databases">
        <authorList>
            <person name="Geib S."/>
        </authorList>
    </citation>
    <scope>NUCLEOTIDE SEQUENCE</scope>
</reference>
<feature type="region of interest" description="Disordered" evidence="11">
    <location>
        <begin position="455"/>
        <end position="474"/>
    </location>
</feature>
<feature type="compositionally biased region" description="Polar residues" evidence="11">
    <location>
        <begin position="479"/>
        <end position="498"/>
    </location>
</feature>
<name>W8C9R3_CERCA</name>
<dbReference type="SMART" id="SM00251">
    <property type="entry name" value="SAM_PNT"/>
    <property type="match status" value="1"/>
</dbReference>
<dbReference type="CDD" id="cd20102">
    <property type="entry name" value="MBT_L3MBTL1-like_rpt2"/>
    <property type="match status" value="1"/>
</dbReference>
<dbReference type="InterPro" id="IPR050548">
    <property type="entry name" value="PcG_chromatin_remod_factors"/>
</dbReference>
<dbReference type="GO" id="GO:0045892">
    <property type="term" value="P:negative regulation of DNA-templated transcription"/>
    <property type="evidence" value="ECO:0007669"/>
    <property type="project" value="TreeGrafter"/>
</dbReference>
<evidence type="ECO:0000256" key="10">
    <source>
        <dbReference type="PROSITE-ProRule" id="PRU00459"/>
    </source>
</evidence>
<evidence type="ECO:0000256" key="8">
    <source>
        <dbReference type="ARBA" id="ARBA00023163"/>
    </source>
</evidence>
<dbReference type="GO" id="GO:0008270">
    <property type="term" value="F:zinc ion binding"/>
    <property type="evidence" value="ECO:0007669"/>
    <property type="project" value="UniProtKB-KW"/>
</dbReference>
<dbReference type="InterPro" id="IPR001660">
    <property type="entry name" value="SAM"/>
</dbReference>
<evidence type="ECO:0000256" key="9">
    <source>
        <dbReference type="ARBA" id="ARBA00023242"/>
    </source>
</evidence>
<dbReference type="InterPro" id="IPR004092">
    <property type="entry name" value="Mbt"/>
</dbReference>
<dbReference type="InterPro" id="IPR003118">
    <property type="entry name" value="Pointed_dom"/>
</dbReference>
<evidence type="ECO:0000256" key="1">
    <source>
        <dbReference type="ARBA" id="ARBA00004123"/>
    </source>
</evidence>
<feature type="region of interest" description="Disordered" evidence="11">
    <location>
        <begin position="479"/>
        <end position="527"/>
    </location>
</feature>
<evidence type="ECO:0000256" key="3">
    <source>
        <dbReference type="ARBA" id="ARBA00022737"/>
    </source>
</evidence>
<keyword evidence="3" id="KW-0677">Repeat</keyword>
<evidence type="ECO:0000313" key="13">
    <source>
        <dbReference type="EMBL" id="JAC04622.1"/>
    </source>
</evidence>
<dbReference type="CDD" id="cd09509">
    <property type="entry name" value="SAM_Polycomb"/>
    <property type="match status" value="1"/>
</dbReference>
<gene>
    <name evidence="13" type="primary">LMBL3</name>
</gene>
<feature type="compositionally biased region" description="Low complexity" evidence="11">
    <location>
        <begin position="459"/>
        <end position="470"/>
    </location>
</feature>
<keyword evidence="2" id="KW-0479">Metal-binding</keyword>
<accession>W8C9R3</accession>
<feature type="region of interest" description="Disordered" evidence="11">
    <location>
        <begin position="690"/>
        <end position="712"/>
    </location>
</feature>
<protein>
    <submittedName>
        <fullName evidence="13">Lethal(3)malignant brain tumor-like protein 3</fullName>
    </submittedName>
</protein>